<dbReference type="SUPFAM" id="SSF48371">
    <property type="entry name" value="ARM repeat"/>
    <property type="match status" value="1"/>
</dbReference>
<evidence type="ECO:0000256" key="6">
    <source>
        <dbReference type="ARBA" id="ARBA00022555"/>
    </source>
</evidence>
<comment type="subcellular location">
    <subcellularLocation>
        <location evidence="2">Cytoplasm</location>
    </subcellularLocation>
    <subcellularLocation>
        <location evidence="1">Nucleus</location>
    </subcellularLocation>
</comment>
<evidence type="ECO:0000313" key="17">
    <source>
        <dbReference type="Proteomes" id="UP001314229"/>
    </source>
</evidence>
<dbReference type="InterPro" id="IPR011989">
    <property type="entry name" value="ARM-like"/>
</dbReference>
<dbReference type="Pfam" id="PF19273">
    <property type="entry name" value="Exportin-5"/>
    <property type="match status" value="1"/>
</dbReference>
<dbReference type="InterPro" id="IPR045065">
    <property type="entry name" value="XPO1/5"/>
</dbReference>
<keyword evidence="7" id="KW-0694">RNA-binding</keyword>
<comment type="similarity">
    <text evidence="3">Belongs to the exportin family.</text>
</comment>
<evidence type="ECO:0000256" key="13">
    <source>
        <dbReference type="ARBA" id="ARBA00073518"/>
    </source>
</evidence>
<dbReference type="GO" id="GO:0005049">
    <property type="term" value="F:nuclear export signal receptor activity"/>
    <property type="evidence" value="ECO:0007669"/>
    <property type="project" value="InterPro"/>
</dbReference>
<dbReference type="Gene3D" id="1.25.10.10">
    <property type="entry name" value="Leucine-rich Repeat Variant"/>
    <property type="match status" value="1"/>
</dbReference>
<evidence type="ECO:0000256" key="5">
    <source>
        <dbReference type="ARBA" id="ARBA00022490"/>
    </source>
</evidence>
<name>A0AAV1N1E1_SCOSC</name>
<evidence type="ECO:0000256" key="4">
    <source>
        <dbReference type="ARBA" id="ARBA00022448"/>
    </source>
</evidence>
<dbReference type="Pfam" id="PF03810">
    <property type="entry name" value="IBN_N"/>
    <property type="match status" value="1"/>
</dbReference>
<dbReference type="GO" id="GO:0006405">
    <property type="term" value="P:RNA export from nucleus"/>
    <property type="evidence" value="ECO:0007669"/>
    <property type="project" value="TreeGrafter"/>
</dbReference>
<feature type="domain" description="Importin N-terminal" evidence="15">
    <location>
        <begin position="32"/>
        <end position="99"/>
    </location>
</feature>
<evidence type="ECO:0000256" key="11">
    <source>
        <dbReference type="ARBA" id="ARBA00023242"/>
    </source>
</evidence>
<protein>
    <recommendedName>
        <fullName evidence="13">Exportin-5</fullName>
    </recommendedName>
    <alternativeName>
        <fullName evidence="14">Ran-binding protein 21</fullName>
    </alternativeName>
</protein>
<organism evidence="16 17">
    <name type="scientific">Scomber scombrus</name>
    <name type="common">Atlantic mackerel</name>
    <name type="synonym">Scomber vernalis</name>
    <dbReference type="NCBI Taxonomy" id="13677"/>
    <lineage>
        <taxon>Eukaryota</taxon>
        <taxon>Metazoa</taxon>
        <taxon>Chordata</taxon>
        <taxon>Craniata</taxon>
        <taxon>Vertebrata</taxon>
        <taxon>Euteleostomi</taxon>
        <taxon>Actinopterygii</taxon>
        <taxon>Neopterygii</taxon>
        <taxon>Teleostei</taxon>
        <taxon>Neoteleostei</taxon>
        <taxon>Acanthomorphata</taxon>
        <taxon>Pelagiaria</taxon>
        <taxon>Scombriformes</taxon>
        <taxon>Scombridae</taxon>
        <taxon>Scomber</taxon>
    </lineage>
</organism>
<keyword evidence="9" id="KW-0007">Acetylation</keyword>
<dbReference type="InterPro" id="IPR013598">
    <property type="entry name" value="Exportin-1/Importin-b-like"/>
</dbReference>
<dbReference type="InterPro" id="IPR001494">
    <property type="entry name" value="Importin-beta_N"/>
</dbReference>
<dbReference type="PANTHER" id="PTHR11223:SF3">
    <property type="entry name" value="EXPORTIN-5"/>
    <property type="match status" value="1"/>
</dbReference>
<keyword evidence="6" id="KW-0820">tRNA-binding</keyword>
<proteinExistence type="inferred from homology"/>
<dbReference type="InterPro" id="IPR045478">
    <property type="entry name" value="Exportin-5_C"/>
</dbReference>
<dbReference type="Proteomes" id="UP001314229">
    <property type="component" value="Unassembled WGS sequence"/>
</dbReference>
<dbReference type="AlphaFoldDB" id="A0AAV1N1E1"/>
<keyword evidence="17" id="KW-1185">Reference proteome</keyword>
<keyword evidence="8" id="KW-0653">Protein transport</keyword>
<evidence type="ECO:0000256" key="7">
    <source>
        <dbReference type="ARBA" id="ARBA00022884"/>
    </source>
</evidence>
<keyword evidence="10" id="KW-0943">RNA-mediated gene silencing</keyword>
<evidence type="ECO:0000256" key="9">
    <source>
        <dbReference type="ARBA" id="ARBA00022990"/>
    </source>
</evidence>
<dbReference type="GO" id="GO:0042565">
    <property type="term" value="C:RNA nuclear export complex"/>
    <property type="evidence" value="ECO:0007669"/>
    <property type="project" value="TreeGrafter"/>
</dbReference>
<keyword evidence="4" id="KW-0813">Transport</keyword>
<reference evidence="16 17" key="1">
    <citation type="submission" date="2024-01" db="EMBL/GenBank/DDBJ databases">
        <authorList>
            <person name="Alioto T."/>
            <person name="Alioto T."/>
            <person name="Gomez Garrido J."/>
        </authorList>
    </citation>
    <scope>NUCLEOTIDE SEQUENCE [LARGE SCALE GENOMIC DNA]</scope>
</reference>
<evidence type="ECO:0000256" key="8">
    <source>
        <dbReference type="ARBA" id="ARBA00022927"/>
    </source>
</evidence>
<comment type="function">
    <text evidence="12">Mediates the nuclear export of micro-RNA precursors, which form short hairpins. Also mediates the nuclear export of synthetic short hairpin RNAs used for RNA interference. In some circumstances can also mediate the nuclear export of deacylated and aminoacylated tRNAs. Specifically recognizes dsRNAs that lack a 5'-overhang in a sequence-independent manner, have only a short 3'-overhang, and that have a double-stranded length of at least 15 base-pairs. Binding is dependent on Ran-GTP.</text>
</comment>
<evidence type="ECO:0000259" key="15">
    <source>
        <dbReference type="SMART" id="SM00913"/>
    </source>
</evidence>
<evidence type="ECO:0000256" key="14">
    <source>
        <dbReference type="ARBA" id="ARBA00077871"/>
    </source>
</evidence>
<keyword evidence="5" id="KW-0963">Cytoplasm</keyword>
<dbReference type="GO" id="GO:0005634">
    <property type="term" value="C:nucleus"/>
    <property type="evidence" value="ECO:0007669"/>
    <property type="project" value="UniProtKB-SubCell"/>
</dbReference>
<evidence type="ECO:0000256" key="2">
    <source>
        <dbReference type="ARBA" id="ARBA00004496"/>
    </source>
</evidence>
<dbReference type="FunFam" id="1.25.10.10:FF:000204">
    <property type="entry name" value="Exportin 5"/>
    <property type="match status" value="1"/>
</dbReference>
<keyword evidence="11" id="KW-0539">Nucleus</keyword>
<evidence type="ECO:0000256" key="12">
    <source>
        <dbReference type="ARBA" id="ARBA00057045"/>
    </source>
</evidence>
<evidence type="ECO:0000256" key="10">
    <source>
        <dbReference type="ARBA" id="ARBA00023158"/>
    </source>
</evidence>
<dbReference type="Pfam" id="PF08389">
    <property type="entry name" value="Xpo1"/>
    <property type="match status" value="1"/>
</dbReference>
<dbReference type="PANTHER" id="PTHR11223">
    <property type="entry name" value="EXPORTIN 1/5"/>
    <property type="match status" value="1"/>
</dbReference>
<evidence type="ECO:0000256" key="3">
    <source>
        <dbReference type="ARBA" id="ARBA00009466"/>
    </source>
</evidence>
<evidence type="ECO:0000256" key="1">
    <source>
        <dbReference type="ARBA" id="ARBA00004123"/>
    </source>
</evidence>
<dbReference type="EMBL" id="CAWUFR010000012">
    <property type="protein sequence ID" value="CAK6953227.1"/>
    <property type="molecule type" value="Genomic_DNA"/>
</dbReference>
<gene>
    <name evidence="16" type="ORF">FSCOSCO3_A004690</name>
</gene>
<evidence type="ECO:0000313" key="16">
    <source>
        <dbReference type="EMBL" id="CAK6953227.1"/>
    </source>
</evidence>
<dbReference type="SMART" id="SM00913">
    <property type="entry name" value="IBN_N"/>
    <property type="match status" value="1"/>
</dbReference>
<sequence length="1234" mass="140137">MADQVATVCDQLIKAVNVIMDPETSQVYRLEALKFCEEFKETSSFCVPCGLQLADKAQSAVVRHFGLQILEHVVKFRWNNMQQQEKVQLKDSAMQLLSKGTHPILEEESHIKDVLSRIIVEMIKREWPQHWPDMLKEMEALTSQGEAQTELVMLILLRLAEDVITFQTLPTQRRRDIQQTLTQNMDNIFSFMMAILHLNVEDYRKLKGSQGHEIQTKAHCRVAVTTLNTLAGYIDWVSLVHITSGNCHLLEMLCLLLSEPELQLEAAECLLIAIRRKGKLEDRKPFMLLFDDVAIHYILSAAQSADGLAICKKSSDAQAVEVVERRYSFLKRLCQVLCALGSQLCSLVGSDVEVEVPANLGKYMEAILAFTTHSSQFLKSSTVATWGALFRHETLSKEMAIVEMAVKYLRASMINLVKIGFPSKNDNPSCEYSRVDFDSDEDFYSFFNSFRAQQGEVVRAACRIVPLQAFQIAAEWLQYQIGSPIDTGDTTSKTAEGLCTLLSPSVVQWDAMTIFMECMVAQIFRTLGEEQLPIDQSMELLQAVLNYDTKDPLILSCVLTNVSALFPFVIHRQHFLPQVLYKLFKAVTFDIIQENKAPRTRAVKNVRRHACSSIIKICRDYPQFILPCFDMFYNHVKKLFSNDVTLTHMEKCSLMEALVLISNQFKDFAKQKAFLDELMASVVAEWTSEEMRRVLWDPVAFLSFAGADQMVTEQSKDTDTAGLNRGRLSFCLYAMLGVVKRARWPADLEEAKAGGFVVGYTPAGAPIYRNPFTAQFLLLLPNVLALIRTHNSLFLPENRVRLSETFSRAHEVMDAEKNVILGLSQHLLDIYDTPLYRSSLERMQGFFTTLNDNCFHVLGNAGLSLQQEFYTIERLAEEIAASALASLDHVPDHRLRPMIHILICFCFTASLCHNPGFGSLVSSCPQEYYDTLLCPLLSSLFTYMLQSLNMKWQVINQRTSVNGEDEEVVVYQDSQVTQEMLEEQLVRLLTREVLDLLTLSCISRKVPEPAANKEEIDEEDMMMDSVQTASSTQPTEELTELGKCLMKHETIYMNLLTLSFTSLSWKDTTNCHRTASMVCWTLLRQVVGGNLLPEAVMWFYTSVLRGLQVHGQHEVCKSTLSQLAMLIYENLRPRYIELRAVMTQIPNINVEALDQYDHRLMDPNAQNVGDKKRKDQFRKLIAGTIGTALCQQFRKEVHIRNLPSLFKKPKQDKDVPSSEALGLAALFTPENNTL</sequence>
<dbReference type="GO" id="GO:0031047">
    <property type="term" value="P:regulatory ncRNA-mediated gene silencing"/>
    <property type="evidence" value="ECO:0007669"/>
    <property type="project" value="UniProtKB-KW"/>
</dbReference>
<dbReference type="GO" id="GO:0031267">
    <property type="term" value="F:small GTPase binding"/>
    <property type="evidence" value="ECO:0007669"/>
    <property type="project" value="InterPro"/>
</dbReference>
<comment type="caution">
    <text evidence="16">The sequence shown here is derived from an EMBL/GenBank/DDBJ whole genome shotgun (WGS) entry which is preliminary data.</text>
</comment>
<dbReference type="InterPro" id="IPR016024">
    <property type="entry name" value="ARM-type_fold"/>
</dbReference>
<dbReference type="GO" id="GO:0005737">
    <property type="term" value="C:cytoplasm"/>
    <property type="evidence" value="ECO:0007669"/>
    <property type="project" value="UniProtKB-SubCell"/>
</dbReference>
<dbReference type="GO" id="GO:0006611">
    <property type="term" value="P:protein export from nucleus"/>
    <property type="evidence" value="ECO:0007669"/>
    <property type="project" value="InterPro"/>
</dbReference>
<accession>A0AAV1N1E1</accession>
<dbReference type="GO" id="GO:0000049">
    <property type="term" value="F:tRNA binding"/>
    <property type="evidence" value="ECO:0007669"/>
    <property type="project" value="UniProtKB-KW"/>
</dbReference>